<accession>A0A5M9I2Z2</accession>
<evidence type="ECO:0000259" key="3">
    <source>
        <dbReference type="Pfam" id="PF01648"/>
    </source>
</evidence>
<dbReference type="AlphaFoldDB" id="A0A5M9I2Z2"/>
<keyword evidence="2 4" id="KW-0808">Transferase</keyword>
<dbReference type="InterPro" id="IPR037143">
    <property type="entry name" value="4-PPantetheinyl_Trfase_dom_sf"/>
</dbReference>
<dbReference type="EMBL" id="VMSO01000003">
    <property type="protein sequence ID" value="KAA8502269.1"/>
    <property type="molecule type" value="Genomic_DNA"/>
</dbReference>
<dbReference type="GO" id="GO:0005829">
    <property type="term" value="C:cytosol"/>
    <property type="evidence" value="ECO:0007669"/>
    <property type="project" value="TreeGrafter"/>
</dbReference>
<organism evidence="4 5">
    <name type="scientific">Mediterraneibacter catenae</name>
    <dbReference type="NCBI Taxonomy" id="2594882"/>
    <lineage>
        <taxon>Bacteria</taxon>
        <taxon>Bacillati</taxon>
        <taxon>Bacillota</taxon>
        <taxon>Clostridia</taxon>
        <taxon>Lachnospirales</taxon>
        <taxon>Lachnospiraceae</taxon>
        <taxon>Mediterraneibacter</taxon>
    </lineage>
</organism>
<dbReference type="InterPro" id="IPR050559">
    <property type="entry name" value="P-Pant_transferase_sf"/>
</dbReference>
<dbReference type="OrthoDB" id="9808281at2"/>
<evidence type="ECO:0000256" key="2">
    <source>
        <dbReference type="ARBA" id="ARBA00022679"/>
    </source>
</evidence>
<dbReference type="GO" id="GO:0000287">
    <property type="term" value="F:magnesium ion binding"/>
    <property type="evidence" value="ECO:0007669"/>
    <property type="project" value="InterPro"/>
</dbReference>
<dbReference type="Pfam" id="PF01648">
    <property type="entry name" value="ACPS"/>
    <property type="match status" value="1"/>
</dbReference>
<sequence>MVKAWIADVTSLLEKECYERYYRKVPDFRKKKADVLRLDQMKAQSVGVWALWQKIQTEYHLPENAAFNFSHSGNYVMCAACMDGENIQVGCDIEKTGELKMKLARRYFCREEYDTIAAAETDDEKTDLFFRYWVLKESFMKATGRGMALPVNSFCIRMGEPPDLIRQPAEFAQKYYYREYRIEGLAYKMAVCSTDKDIDTELHTELTL</sequence>
<comment type="caution">
    <text evidence="4">The sequence shown here is derived from an EMBL/GenBank/DDBJ whole genome shotgun (WGS) entry which is preliminary data.</text>
</comment>
<dbReference type="RefSeq" id="WP_087150307.1">
    <property type="nucleotide sequence ID" value="NZ_VMSO01000003.1"/>
</dbReference>
<dbReference type="InterPro" id="IPR008278">
    <property type="entry name" value="4-PPantetheinyl_Trfase_dom"/>
</dbReference>
<comment type="similarity">
    <text evidence="1">Belongs to the P-Pant transferase superfamily. Gsp/Sfp/HetI/AcpT family.</text>
</comment>
<dbReference type="SUPFAM" id="SSF56214">
    <property type="entry name" value="4'-phosphopantetheinyl transferase"/>
    <property type="match status" value="1"/>
</dbReference>
<dbReference type="GO" id="GO:0019878">
    <property type="term" value="P:lysine biosynthetic process via aminoadipic acid"/>
    <property type="evidence" value="ECO:0007669"/>
    <property type="project" value="TreeGrafter"/>
</dbReference>
<name>A0A5M9I2Z2_9FIRM</name>
<protein>
    <submittedName>
        <fullName evidence="4">4'-phosphopantetheinyl transferase superfamily protein</fullName>
    </submittedName>
</protein>
<dbReference type="Gene3D" id="3.90.470.20">
    <property type="entry name" value="4'-phosphopantetheinyl transferase domain"/>
    <property type="match status" value="1"/>
</dbReference>
<gene>
    <name evidence="4" type="ORF">FNY66_03865</name>
</gene>
<evidence type="ECO:0000256" key="1">
    <source>
        <dbReference type="ARBA" id="ARBA00010990"/>
    </source>
</evidence>
<dbReference type="Proteomes" id="UP000322025">
    <property type="component" value="Unassembled WGS sequence"/>
</dbReference>
<proteinExistence type="inferred from homology"/>
<keyword evidence="5" id="KW-1185">Reference proteome</keyword>
<dbReference type="GO" id="GO:0008897">
    <property type="term" value="F:holo-[acyl-carrier-protein] synthase activity"/>
    <property type="evidence" value="ECO:0007669"/>
    <property type="project" value="InterPro"/>
</dbReference>
<reference evidence="4" key="1">
    <citation type="submission" date="2019-07" db="EMBL/GenBank/DDBJ databases">
        <authorList>
            <person name="Wongkuna S."/>
            <person name="Scaria J."/>
        </authorList>
    </citation>
    <scope>NUCLEOTIDE SEQUENCE [LARGE SCALE GENOMIC DNA]</scope>
    <source>
        <strain evidence="4">SW178</strain>
    </source>
</reference>
<dbReference type="PANTHER" id="PTHR12215:SF10">
    <property type="entry name" value="L-AMINOADIPATE-SEMIALDEHYDE DEHYDROGENASE-PHOSPHOPANTETHEINYL TRANSFERASE"/>
    <property type="match status" value="1"/>
</dbReference>
<evidence type="ECO:0000313" key="5">
    <source>
        <dbReference type="Proteomes" id="UP000322025"/>
    </source>
</evidence>
<feature type="domain" description="4'-phosphopantetheinyl transferase" evidence="3">
    <location>
        <begin position="88"/>
        <end position="163"/>
    </location>
</feature>
<evidence type="ECO:0000313" key="4">
    <source>
        <dbReference type="EMBL" id="KAA8502269.1"/>
    </source>
</evidence>
<dbReference type="PANTHER" id="PTHR12215">
    <property type="entry name" value="PHOSPHOPANTETHEINE TRANSFERASE"/>
    <property type="match status" value="1"/>
</dbReference>